<keyword evidence="1" id="KW-0732">Signal</keyword>
<evidence type="ECO:0000256" key="1">
    <source>
        <dbReference type="SAM" id="SignalP"/>
    </source>
</evidence>
<keyword evidence="3" id="KW-1185">Reference proteome</keyword>
<dbReference type="EMBL" id="JBHSDU010000014">
    <property type="protein sequence ID" value="MFC4312822.1"/>
    <property type="molecule type" value="Genomic_DNA"/>
</dbReference>
<reference evidence="3" key="1">
    <citation type="journal article" date="2019" name="Int. J. Syst. Evol. Microbiol.">
        <title>The Global Catalogue of Microorganisms (GCM) 10K type strain sequencing project: providing services to taxonomists for standard genome sequencing and annotation.</title>
        <authorList>
            <consortium name="The Broad Institute Genomics Platform"/>
            <consortium name="The Broad Institute Genome Sequencing Center for Infectious Disease"/>
            <person name="Wu L."/>
            <person name="Ma J."/>
        </authorList>
    </citation>
    <scope>NUCLEOTIDE SEQUENCE [LARGE SCALE GENOMIC DNA]</scope>
    <source>
        <strain evidence="3">CGMCC 1.10759</strain>
    </source>
</reference>
<dbReference type="Proteomes" id="UP001595904">
    <property type="component" value="Unassembled WGS sequence"/>
</dbReference>
<accession>A0ABV8T0Q7</accession>
<evidence type="ECO:0000313" key="3">
    <source>
        <dbReference type="Proteomes" id="UP001595904"/>
    </source>
</evidence>
<organism evidence="2 3">
    <name type="scientific">Steroidobacter flavus</name>
    <dbReference type="NCBI Taxonomy" id="1842136"/>
    <lineage>
        <taxon>Bacteria</taxon>
        <taxon>Pseudomonadati</taxon>
        <taxon>Pseudomonadota</taxon>
        <taxon>Gammaproteobacteria</taxon>
        <taxon>Steroidobacterales</taxon>
        <taxon>Steroidobacteraceae</taxon>
        <taxon>Steroidobacter</taxon>
    </lineage>
</organism>
<protein>
    <recommendedName>
        <fullName evidence="4">Porin</fullName>
    </recommendedName>
</protein>
<sequence length="363" mass="40327">MVFRKICALVAFVVLASAHVAQAEPYFAVREGLKCASCHFNPTGGGMRNAFGNAWAQSALPARRIEGTGTDAWTGVLNSFVALGGNLRANATYTDVPNTRAASEFELQELRAYLAVTAIPDRLAVYIDQRLAPGGSTNLEAFARYTTKDQQWNVQMGQFYLPYGLRLEDDDAFIRQVTGINFATPDRGVQVGYESAQWSAQLAVSNGTASGPETDEGKQVSLRAEHVQSIWRVGAGFNYNHTDEGNRQMQGVFAGVRTGPIAWLAEADYLKDETLGPTERKQWVGLIEGNWLITRGQNLKLTAEVFEPDTDVDEDEQNRFSLVWEYVPFQFLQLRVGARVYDGIPQNDLQNRKIYFAQVNGFF</sequence>
<feature type="signal peptide" evidence="1">
    <location>
        <begin position="1"/>
        <end position="23"/>
    </location>
</feature>
<proteinExistence type="predicted"/>
<name>A0ABV8T0Q7_9GAMM</name>
<gene>
    <name evidence="2" type="ORF">ACFPN2_27300</name>
</gene>
<feature type="chain" id="PRO_5046713235" description="Porin" evidence="1">
    <location>
        <begin position="24"/>
        <end position="363"/>
    </location>
</feature>
<evidence type="ECO:0000313" key="2">
    <source>
        <dbReference type="EMBL" id="MFC4312822.1"/>
    </source>
</evidence>
<evidence type="ECO:0008006" key="4">
    <source>
        <dbReference type="Google" id="ProtNLM"/>
    </source>
</evidence>
<comment type="caution">
    <text evidence="2">The sequence shown here is derived from an EMBL/GenBank/DDBJ whole genome shotgun (WGS) entry which is preliminary data.</text>
</comment>
<dbReference type="RefSeq" id="WP_380602544.1">
    <property type="nucleotide sequence ID" value="NZ_JBHSDU010000014.1"/>
</dbReference>